<proteinExistence type="predicted"/>
<feature type="transmembrane region" description="Helical" evidence="1">
    <location>
        <begin position="868"/>
        <end position="894"/>
    </location>
</feature>
<feature type="transmembrane region" description="Helical" evidence="1">
    <location>
        <begin position="198"/>
        <end position="221"/>
    </location>
</feature>
<evidence type="ECO:0000313" key="2">
    <source>
        <dbReference type="EMBL" id="CAE4652645.1"/>
    </source>
</evidence>
<name>A0A7S4SS45_9DINO</name>
<keyword evidence="1" id="KW-0812">Transmembrane</keyword>
<reference evidence="2" key="1">
    <citation type="submission" date="2021-01" db="EMBL/GenBank/DDBJ databases">
        <authorList>
            <person name="Corre E."/>
            <person name="Pelletier E."/>
            <person name="Niang G."/>
            <person name="Scheremetjew M."/>
            <person name="Finn R."/>
            <person name="Kale V."/>
            <person name="Holt S."/>
            <person name="Cochrane G."/>
            <person name="Meng A."/>
            <person name="Brown T."/>
            <person name="Cohen L."/>
        </authorList>
    </citation>
    <scope>NUCLEOTIDE SEQUENCE</scope>
    <source>
        <strain evidence="2">CCMP3105</strain>
    </source>
</reference>
<dbReference type="AlphaFoldDB" id="A0A7S4SS45"/>
<feature type="transmembrane region" description="Helical" evidence="1">
    <location>
        <begin position="127"/>
        <end position="146"/>
    </location>
</feature>
<dbReference type="EMBL" id="HBNR01076260">
    <property type="protein sequence ID" value="CAE4652645.1"/>
    <property type="molecule type" value="Transcribed_RNA"/>
</dbReference>
<evidence type="ECO:0000256" key="1">
    <source>
        <dbReference type="SAM" id="Phobius"/>
    </source>
</evidence>
<keyword evidence="1" id="KW-0472">Membrane</keyword>
<accession>A0A7S4SS45</accession>
<keyword evidence="1" id="KW-1133">Transmembrane helix</keyword>
<gene>
    <name evidence="2" type="ORF">AMON00008_LOCUS54185</name>
</gene>
<organism evidence="2">
    <name type="scientific">Alexandrium monilatum</name>
    <dbReference type="NCBI Taxonomy" id="311494"/>
    <lineage>
        <taxon>Eukaryota</taxon>
        <taxon>Sar</taxon>
        <taxon>Alveolata</taxon>
        <taxon>Dinophyceae</taxon>
        <taxon>Gonyaulacales</taxon>
        <taxon>Pyrocystaceae</taxon>
        <taxon>Alexandrium</taxon>
    </lineage>
</organism>
<protein>
    <submittedName>
        <fullName evidence="2">Uncharacterized protein</fullName>
    </submittedName>
</protein>
<sequence length="961" mass="103329">MAQAPPTCAVHATFTLMRTASAVAYGRSLLATATLLAVREVGGVGNTYVTEEDRRPVSAAELATSVRCVDNGAVGPASGRSSSFWGLRLGAGAAGEGAVLQIAKEAGSPEELQTEIVSPGFILGRCLSVWAAVTAVGLWAFCWWRARPKSWRCGGRCSCGSCCHRCCSCWSRCQSLVSSCHCPITLDPSDRTLKCCGLVVLLVILVGLNGTAILSFWGFAWTGSGLEDAACASVQMLNATLSGQASPHFIGTVPLLDAFWRLNQSLRSDSDLMEGVDAIVSRTENISRAVAMASQTFQLLKDTMSDPANLQPRHATTNDTLFHQCRFCADIPLLLDPALSALNAGAGAALAGARETVARRLAPVERERLQRSIQSSAAPLVEVKRHLQEALGHFSKGGNYSIVQEHIHGRKLWTVAVRLVAICLAFLLFGCSCSSWLLFTCVKESCAVEDIPATKRSPSCAHGGNYKEEDEKSFAGRVTGCAFCSCCAGFFYVVFAWLAGGFILATTVPMSSACLAIDGLKGQDFREAAPGLGIDLTGDQGAVASGFIDQCLNPAGSSADGDVLRVVFAREDGQPVAMHQRLVVEVAGPLNSSFDKMRRSLRSASPLELAGHPDVLRLREWLRTAQADALLIADEPTLRGTAPFKDLSLDTRGSDGLQVGFDTSAACPDFNVSTASALGTTSLSGVVPGIQTFVGKLRDFGPEIQGPGCARIVACSSRMSLSARRACAAGNAYVELKRKLLASGSFRCNLFQFPNGSTCDPKSMRQNGDIWSEDCLDINGTARVKELPCTLAEFKQYVRDYDGRLRNVLERLDRTALDARSNVGSDMQRLVQEHVLEPLDGAMDGAACGFLADRYREMVDALCYQSVFGFWVVGWSYVACGVVGALLTVFNYHIWLHASAYRRTLSSGKYTGEVENERPKVRHVDFDLDLDDLEGATPRDKVMFYSNFGGGDHHKDLKVPR</sequence>
<feature type="transmembrane region" description="Helical" evidence="1">
    <location>
        <begin position="415"/>
        <end position="439"/>
    </location>
</feature>